<keyword evidence="4" id="KW-0238">DNA-binding</keyword>
<keyword evidence="2" id="KW-0902">Two-component regulatory system</keyword>
<dbReference type="GO" id="GO:0000156">
    <property type="term" value="F:phosphorelay response regulator activity"/>
    <property type="evidence" value="ECO:0007669"/>
    <property type="project" value="TreeGrafter"/>
</dbReference>
<organism evidence="8 9">
    <name type="scientific">Calidithermus terrae</name>
    <dbReference type="NCBI Taxonomy" id="1408545"/>
    <lineage>
        <taxon>Bacteria</taxon>
        <taxon>Thermotogati</taxon>
        <taxon>Deinococcota</taxon>
        <taxon>Deinococci</taxon>
        <taxon>Thermales</taxon>
        <taxon>Thermaceae</taxon>
        <taxon>Calidithermus</taxon>
    </lineage>
</organism>
<evidence type="ECO:0000259" key="7">
    <source>
        <dbReference type="PROSITE" id="PS50110"/>
    </source>
</evidence>
<dbReference type="GO" id="GO:0006355">
    <property type="term" value="P:regulation of DNA-templated transcription"/>
    <property type="evidence" value="ECO:0007669"/>
    <property type="project" value="TreeGrafter"/>
</dbReference>
<dbReference type="GO" id="GO:0005829">
    <property type="term" value="C:cytosol"/>
    <property type="evidence" value="ECO:0007669"/>
    <property type="project" value="TreeGrafter"/>
</dbReference>
<reference evidence="8 9" key="1">
    <citation type="submission" date="2018-08" db="EMBL/GenBank/DDBJ databases">
        <title>Meiothermus terrae DSM 26712 genome sequencing project.</title>
        <authorList>
            <person name="Da Costa M.S."/>
            <person name="Albuquerque L."/>
            <person name="Raposo P."/>
            <person name="Froufe H.J.C."/>
            <person name="Barroso C.S."/>
            <person name="Egas C."/>
        </authorList>
    </citation>
    <scope>NUCLEOTIDE SEQUENCE [LARGE SCALE GENOMIC DNA]</scope>
    <source>
        <strain evidence="8 9">DSM 26712</strain>
    </source>
</reference>
<keyword evidence="9" id="KW-1185">Reference proteome</keyword>
<sequence>MGYRVLTASSGPEGLALARRERPGLVLLDLMMPGMGGFEVAERLREEGFAGSIVLISARDEAEIFERAARLGTPLLVKPVDLDALLSAVAWGVRPPP</sequence>
<dbReference type="GO" id="GO:0000976">
    <property type="term" value="F:transcription cis-regulatory region binding"/>
    <property type="evidence" value="ECO:0007669"/>
    <property type="project" value="TreeGrafter"/>
</dbReference>
<dbReference type="InterPro" id="IPR001789">
    <property type="entry name" value="Sig_transdc_resp-reg_receiver"/>
</dbReference>
<dbReference type="GO" id="GO:0032993">
    <property type="term" value="C:protein-DNA complex"/>
    <property type="evidence" value="ECO:0007669"/>
    <property type="project" value="TreeGrafter"/>
</dbReference>
<dbReference type="SUPFAM" id="SSF52172">
    <property type="entry name" value="CheY-like"/>
    <property type="match status" value="1"/>
</dbReference>
<dbReference type="PROSITE" id="PS50110">
    <property type="entry name" value="RESPONSE_REGULATORY"/>
    <property type="match status" value="1"/>
</dbReference>
<dbReference type="Pfam" id="PF00072">
    <property type="entry name" value="Response_reg"/>
    <property type="match status" value="1"/>
</dbReference>
<dbReference type="EMBL" id="QXDL01000211">
    <property type="protein sequence ID" value="RIH80950.1"/>
    <property type="molecule type" value="Genomic_DNA"/>
</dbReference>
<evidence type="ECO:0000256" key="2">
    <source>
        <dbReference type="ARBA" id="ARBA00023012"/>
    </source>
</evidence>
<proteinExistence type="predicted"/>
<evidence type="ECO:0000256" key="4">
    <source>
        <dbReference type="ARBA" id="ARBA00023125"/>
    </source>
</evidence>
<dbReference type="Proteomes" id="UP000265715">
    <property type="component" value="Unassembled WGS sequence"/>
</dbReference>
<feature type="modified residue" description="4-aspartylphosphate" evidence="6">
    <location>
        <position position="29"/>
    </location>
</feature>
<name>A0A399EDB6_9DEIN</name>
<dbReference type="PANTHER" id="PTHR48111">
    <property type="entry name" value="REGULATOR OF RPOS"/>
    <property type="match status" value="1"/>
</dbReference>
<gene>
    <name evidence="8" type="primary">afsQ1_1</name>
    <name evidence="8" type="ORF">Mterra_03419</name>
</gene>
<dbReference type="AlphaFoldDB" id="A0A399EDB6"/>
<evidence type="ECO:0000256" key="3">
    <source>
        <dbReference type="ARBA" id="ARBA00023015"/>
    </source>
</evidence>
<evidence type="ECO:0000313" key="9">
    <source>
        <dbReference type="Proteomes" id="UP000265715"/>
    </source>
</evidence>
<keyword evidence="5" id="KW-0804">Transcription</keyword>
<dbReference type="Gene3D" id="3.40.50.2300">
    <property type="match status" value="1"/>
</dbReference>
<keyword evidence="1 6" id="KW-0597">Phosphoprotein</keyword>
<protein>
    <submittedName>
        <fullName evidence="8">Transcriptional regulatory protein AfsQ1</fullName>
    </submittedName>
</protein>
<comment type="caution">
    <text evidence="8">The sequence shown here is derived from an EMBL/GenBank/DDBJ whole genome shotgun (WGS) entry which is preliminary data.</text>
</comment>
<evidence type="ECO:0000313" key="8">
    <source>
        <dbReference type="EMBL" id="RIH80950.1"/>
    </source>
</evidence>
<evidence type="ECO:0000256" key="6">
    <source>
        <dbReference type="PROSITE-ProRule" id="PRU00169"/>
    </source>
</evidence>
<keyword evidence="3" id="KW-0805">Transcription regulation</keyword>
<feature type="domain" description="Response regulatory" evidence="7">
    <location>
        <begin position="1"/>
        <end position="93"/>
    </location>
</feature>
<dbReference type="InterPro" id="IPR039420">
    <property type="entry name" value="WalR-like"/>
</dbReference>
<evidence type="ECO:0000256" key="1">
    <source>
        <dbReference type="ARBA" id="ARBA00022553"/>
    </source>
</evidence>
<dbReference type="PANTHER" id="PTHR48111:SF1">
    <property type="entry name" value="TWO-COMPONENT RESPONSE REGULATOR ORR33"/>
    <property type="match status" value="1"/>
</dbReference>
<accession>A0A399EDB6</accession>
<dbReference type="SMART" id="SM00448">
    <property type="entry name" value="REC"/>
    <property type="match status" value="1"/>
</dbReference>
<dbReference type="InterPro" id="IPR011006">
    <property type="entry name" value="CheY-like_superfamily"/>
</dbReference>
<evidence type="ECO:0000256" key="5">
    <source>
        <dbReference type="ARBA" id="ARBA00023163"/>
    </source>
</evidence>